<name>A0A075G3E3_9ARCH</name>
<proteinExistence type="predicted"/>
<evidence type="ECO:0000259" key="1">
    <source>
        <dbReference type="Pfam" id="PF13482"/>
    </source>
</evidence>
<dbReference type="EMBL" id="KF900520">
    <property type="protein sequence ID" value="AIE97949.1"/>
    <property type="molecule type" value="Genomic_DNA"/>
</dbReference>
<dbReference type="SUPFAM" id="SSF53098">
    <property type="entry name" value="Ribonuclease H-like"/>
    <property type="match status" value="1"/>
</dbReference>
<sequence length="180" mass="20893">MNYYLDIETTGLNPFEHKIITIQYMELERNTAKPTGPLKILKEWESDEKTILTEFISNSGINDDYKFSFIPVGFNLQFEHSFFYGRCIANKITPINILNRPFLDLKTVGVIMNKGEFKGASLHNITNKPHGGGNIPELYAEGKYEEIESYIKNEADEFCKFCTQLYVEMPQLLEKFRAER</sequence>
<dbReference type="AlphaFoldDB" id="A0A075G3E3"/>
<feature type="domain" description="YprB ribonuclease H-like" evidence="1">
    <location>
        <begin position="4"/>
        <end position="126"/>
    </location>
</feature>
<dbReference type="InterPro" id="IPR038720">
    <property type="entry name" value="YprB_RNase_H-like_dom"/>
</dbReference>
<dbReference type="Pfam" id="PF13482">
    <property type="entry name" value="RNase_H_2"/>
    <property type="match status" value="1"/>
</dbReference>
<dbReference type="InterPro" id="IPR012337">
    <property type="entry name" value="RNaseH-like_sf"/>
</dbReference>
<reference evidence="2" key="1">
    <citation type="journal article" date="2014" name="Genome Biol. Evol.">
        <title>Pangenome evidence for extensive interdomain horizontal transfer affecting lineage core and shell genes in uncultured planktonic thaumarchaeota and euryarchaeota.</title>
        <authorList>
            <person name="Deschamps P."/>
            <person name="Zivanovic Y."/>
            <person name="Moreira D."/>
            <person name="Rodriguez-Valera F."/>
            <person name="Lopez-Garcia P."/>
        </authorList>
    </citation>
    <scope>NUCLEOTIDE SEQUENCE</scope>
</reference>
<organism evidence="2">
    <name type="scientific">uncultured marine thaumarchaeote KM3_03_F11</name>
    <dbReference type="NCBI Taxonomy" id="1455961"/>
    <lineage>
        <taxon>Archaea</taxon>
        <taxon>Nitrososphaerota</taxon>
        <taxon>environmental samples</taxon>
    </lineage>
</organism>
<evidence type="ECO:0000313" key="2">
    <source>
        <dbReference type="EMBL" id="AIE97949.1"/>
    </source>
</evidence>
<accession>A0A075G3E3</accession>
<protein>
    <recommendedName>
        <fullName evidence="1">YprB ribonuclease H-like domain-containing protein</fullName>
    </recommendedName>
</protein>